<dbReference type="SUPFAM" id="SSF51206">
    <property type="entry name" value="cAMP-binding domain-like"/>
    <property type="match status" value="1"/>
</dbReference>
<dbReference type="InterPro" id="IPR000595">
    <property type="entry name" value="cNMP-bd_dom"/>
</dbReference>
<organism evidence="2 3">
    <name type="scientific">Myxococcus landrumensis</name>
    <dbReference type="NCBI Taxonomy" id="2813577"/>
    <lineage>
        <taxon>Bacteria</taxon>
        <taxon>Pseudomonadati</taxon>
        <taxon>Myxococcota</taxon>
        <taxon>Myxococcia</taxon>
        <taxon>Myxococcales</taxon>
        <taxon>Cystobacterineae</taxon>
        <taxon>Myxococcaceae</taxon>
        <taxon>Myxococcus</taxon>
    </lineage>
</organism>
<accession>A0ABX7N4T2</accession>
<gene>
    <name evidence="2" type="ORF">JY572_30120</name>
</gene>
<feature type="domain" description="Cyclic nucleotide-binding" evidence="1">
    <location>
        <begin position="39"/>
        <end position="115"/>
    </location>
</feature>
<name>A0ABX7N4T2_9BACT</name>
<reference evidence="2 3" key="1">
    <citation type="submission" date="2021-02" db="EMBL/GenBank/DDBJ databases">
        <title>De Novo genome assembly of isolated myxobacteria.</title>
        <authorList>
            <person name="Stevens D.C."/>
        </authorList>
    </citation>
    <scope>NUCLEOTIDE SEQUENCE [LARGE SCALE GENOMIC DNA]</scope>
    <source>
        <strain evidence="2 3">SCHIC003</strain>
    </source>
</reference>
<evidence type="ECO:0000313" key="3">
    <source>
        <dbReference type="Proteomes" id="UP000663090"/>
    </source>
</evidence>
<dbReference type="CDD" id="cd00038">
    <property type="entry name" value="CAP_ED"/>
    <property type="match status" value="1"/>
</dbReference>
<dbReference type="InterPro" id="IPR014710">
    <property type="entry name" value="RmlC-like_jellyroll"/>
</dbReference>
<sequence length="199" mass="23241">MRYPKLYEKMSPLGPIPEQEWERAEALGREQGVERKGLFLRPGEKVDRFGLVLQGVFRLVRVSARGAEMVKAFRSEGDLVGAYAEMLMRVPSMTTIEALEPSRLLVFREQDIQALEAGHVCWVRVLRRVAERHFLMKERREQEFLEFSAEERLDMFWAEHPHLKGRVPQRDVAAYLGITEVALSRIMSRRRKRAESEED</sequence>
<dbReference type="Gene3D" id="2.60.120.10">
    <property type="entry name" value="Jelly Rolls"/>
    <property type="match status" value="1"/>
</dbReference>
<dbReference type="EMBL" id="CP071091">
    <property type="protein sequence ID" value="QSQ12589.1"/>
    <property type="molecule type" value="Genomic_DNA"/>
</dbReference>
<dbReference type="InterPro" id="IPR018490">
    <property type="entry name" value="cNMP-bd_dom_sf"/>
</dbReference>
<dbReference type="PROSITE" id="PS50042">
    <property type="entry name" value="CNMP_BINDING_3"/>
    <property type="match status" value="1"/>
</dbReference>
<evidence type="ECO:0000259" key="1">
    <source>
        <dbReference type="PROSITE" id="PS50042"/>
    </source>
</evidence>
<dbReference type="RefSeq" id="WP_206714312.1">
    <property type="nucleotide sequence ID" value="NZ_CP071091.1"/>
</dbReference>
<keyword evidence="3" id="KW-1185">Reference proteome</keyword>
<dbReference type="Proteomes" id="UP000663090">
    <property type="component" value="Chromosome"/>
</dbReference>
<protein>
    <submittedName>
        <fullName evidence="2">Crp/Fnr family transcriptional regulator</fullName>
    </submittedName>
</protein>
<proteinExistence type="predicted"/>
<evidence type="ECO:0000313" key="2">
    <source>
        <dbReference type="EMBL" id="QSQ12589.1"/>
    </source>
</evidence>
<dbReference type="Pfam" id="PF00027">
    <property type="entry name" value="cNMP_binding"/>
    <property type="match status" value="1"/>
</dbReference>